<dbReference type="PaxDb" id="67767-A0A0J7JYS3"/>
<evidence type="ECO:0000256" key="1">
    <source>
        <dbReference type="SAM" id="Phobius"/>
    </source>
</evidence>
<dbReference type="Proteomes" id="UP000036403">
    <property type="component" value="Unassembled WGS sequence"/>
</dbReference>
<keyword evidence="2" id="KW-0675">Receptor</keyword>
<evidence type="ECO:0000313" key="3">
    <source>
        <dbReference type="Proteomes" id="UP000036403"/>
    </source>
</evidence>
<feature type="transmembrane region" description="Helical" evidence="1">
    <location>
        <begin position="99"/>
        <end position="121"/>
    </location>
</feature>
<keyword evidence="1" id="KW-1133">Transmembrane helix</keyword>
<dbReference type="OrthoDB" id="7549460at2759"/>
<keyword evidence="1" id="KW-0472">Membrane</keyword>
<feature type="transmembrane region" description="Helical" evidence="1">
    <location>
        <begin position="73"/>
        <end position="93"/>
    </location>
</feature>
<gene>
    <name evidence="2" type="ORF">RF55_20285</name>
</gene>
<feature type="non-terminal residue" evidence="2">
    <location>
        <position position="127"/>
    </location>
</feature>
<accession>A0A0J7JYS3</accession>
<protein>
    <submittedName>
        <fullName evidence="2">Odorant receptor 13a</fullName>
    </submittedName>
</protein>
<evidence type="ECO:0000313" key="2">
    <source>
        <dbReference type="EMBL" id="KMQ83348.1"/>
    </source>
</evidence>
<proteinExistence type="predicted"/>
<comment type="caution">
    <text evidence="2">The sequence shown here is derived from an EMBL/GenBank/DDBJ whole genome shotgun (WGS) entry which is preliminary data.</text>
</comment>
<keyword evidence="1" id="KW-0812">Transmembrane</keyword>
<dbReference type="AlphaFoldDB" id="A0A0J7JYS3"/>
<reference evidence="2 3" key="1">
    <citation type="submission" date="2015-04" db="EMBL/GenBank/DDBJ databases">
        <title>Lasius niger genome sequencing.</title>
        <authorList>
            <person name="Konorov E.A."/>
            <person name="Nikitin M.A."/>
            <person name="Kirill M.V."/>
            <person name="Chang P."/>
        </authorList>
    </citation>
    <scope>NUCLEOTIDE SEQUENCE [LARGE SCALE GENOMIC DNA]</scope>
    <source>
        <tissue evidence="2">Whole</tissue>
    </source>
</reference>
<keyword evidence="3" id="KW-1185">Reference proteome</keyword>
<organism evidence="2 3">
    <name type="scientific">Lasius niger</name>
    <name type="common">Black garden ant</name>
    <dbReference type="NCBI Taxonomy" id="67767"/>
    <lineage>
        <taxon>Eukaryota</taxon>
        <taxon>Metazoa</taxon>
        <taxon>Ecdysozoa</taxon>
        <taxon>Arthropoda</taxon>
        <taxon>Hexapoda</taxon>
        <taxon>Insecta</taxon>
        <taxon>Pterygota</taxon>
        <taxon>Neoptera</taxon>
        <taxon>Endopterygota</taxon>
        <taxon>Hymenoptera</taxon>
        <taxon>Apocrita</taxon>
        <taxon>Aculeata</taxon>
        <taxon>Formicoidea</taxon>
        <taxon>Formicidae</taxon>
        <taxon>Formicinae</taxon>
        <taxon>Lasius</taxon>
        <taxon>Lasius</taxon>
    </lineage>
</organism>
<name>A0A0J7JYS3_LASNI</name>
<dbReference type="EMBL" id="LBMM01020181">
    <property type="protein sequence ID" value="KMQ83348.1"/>
    <property type="molecule type" value="Genomic_DNA"/>
</dbReference>
<sequence length="127" mass="14839">MRDSHFIIEWEEYDSQHLINIFVLAFDMDISESSSYRDFVWAIELNRLNLELIGLWPKTDGIAKRRLGSDIRAGFAFIIIAFVTGIPIVHALIRVWGDMVLMIDNLRVTLPMLTVLFKLVIMRWKQS</sequence>